<evidence type="ECO:0008006" key="5">
    <source>
        <dbReference type="Google" id="ProtNLM"/>
    </source>
</evidence>
<proteinExistence type="predicted"/>
<feature type="coiled-coil region" evidence="2">
    <location>
        <begin position="725"/>
        <end position="752"/>
    </location>
</feature>
<comment type="caution">
    <text evidence="3">The sequence shown here is derived from an EMBL/GenBank/DDBJ whole genome shotgun (WGS) entry which is preliminary data.</text>
</comment>
<dbReference type="EMBL" id="JACWFH010000027">
    <property type="protein sequence ID" value="MBY0098750.1"/>
    <property type="molecule type" value="Genomic_DNA"/>
</dbReference>
<keyword evidence="1" id="KW-0378">Hydrolase</keyword>
<evidence type="ECO:0000256" key="1">
    <source>
        <dbReference type="ARBA" id="ARBA00022801"/>
    </source>
</evidence>
<dbReference type="Gene3D" id="3.30.379.10">
    <property type="entry name" value="Chitobiase/beta-hexosaminidase domain 2-like"/>
    <property type="match status" value="1"/>
</dbReference>
<gene>
    <name evidence="3" type="ORF">H0185_18455</name>
</gene>
<sequence>MTKNIGKKITLIRMKDDHVALQAQVNWALEQLREKLEEKWLSVEITDHHTDENGTGLSIIVGGPHTADLNLHQENQPVQAESFVIRSNTEKSLVVVGADVRGLVYALLEVSDIVKHSDDPVEALLNLEPIEDSPSNPVRSIKRLFVNEKTDKLWFYDKDFWGEYLTELANQRFNRFSLALGMGYDLGHDPDIKDFYFCFAYPFLVSVPGYQVNVQDLSTEERDKNLQMLRFIGQEANRRGLEFQVGLWTHAYEPEESPDLRYKIKGLHEENHADYCRDALKTLLQSVPEIDGVTIRVHYESGIPEPAHLFWKVVLEGVATCGRTINLDLHPKGIDDELLQVAEENGVPFTISPKFWAEHMGLPYHQAAIRETELPIEPTPEAGKMIITTTSRRFTRYGYADFLKEDRNYDLFFRIWPGTQRVLLWGDPEMASGYGRSGSFLGAKGVEIMEPLSFKSRKTTETPTGRDPYADPTLRLGTEDWKKYQYSYRLWGRLLYNPDASPESWQRFLRSEFSEAAESCEQSLKYASRILPLLTVAHSPSVANNNYWPEIYSNIFIIDQENKPEYHCDGREPAIFNAVSPLDPALFYRVDEFADDMVQNQKQGKISPVQTAALLEDLALAAQHHLQEAKGKVDNQKDPAFQRWQVDIEAQIGLGLFFANKFRAGTAYEFFERVGDASLLEQALKYYRVAKNAWEQVIQATKDAYSENITFGYVPFMRGHWADRLLGIEKDIRNMENQIHLAKNNVSVKEIEKAKKWLLPQQMELPEYHHTAPESFEKGQSVQISLSLQDVPSEYQVYLNYRHANQAESYQSIKMVRDAELYSAEIPASYTDSPYPVIYFFEFENEEKQRRLCPGFDENLCNQPYFSIRLAK</sequence>
<accession>A0ABS7K9K0</accession>
<dbReference type="InterPro" id="IPR029018">
    <property type="entry name" value="Hex-like_dom2"/>
</dbReference>
<organism evidence="3 4">
    <name type="scientific">Mesobacillus maritimus</name>
    <dbReference type="NCBI Taxonomy" id="1643336"/>
    <lineage>
        <taxon>Bacteria</taxon>
        <taxon>Bacillati</taxon>
        <taxon>Bacillota</taxon>
        <taxon>Bacilli</taxon>
        <taxon>Bacillales</taxon>
        <taxon>Bacillaceae</taxon>
        <taxon>Mesobacillus</taxon>
    </lineage>
</organism>
<keyword evidence="4" id="KW-1185">Reference proteome</keyword>
<reference evidence="3 4" key="1">
    <citation type="submission" date="2020-07" db="EMBL/GenBank/DDBJ databases">
        <title>Fungal Genomes of the International Space Station.</title>
        <authorList>
            <person name="Seuylemezian A."/>
            <person name="Singh N.K."/>
            <person name="Wood J."/>
            <person name="Venkateswaran K."/>
        </authorList>
    </citation>
    <scope>NUCLEOTIDE SEQUENCE [LARGE SCALE GENOMIC DNA]</scope>
    <source>
        <strain evidence="3 4">PL-B2</strain>
    </source>
</reference>
<dbReference type="Proteomes" id="UP000769780">
    <property type="component" value="Unassembled WGS sequence"/>
</dbReference>
<dbReference type="RefSeq" id="WP_221874971.1">
    <property type="nucleotide sequence ID" value="NZ_JACWFH010000027.1"/>
</dbReference>
<name>A0ABS7K9K0_9BACI</name>
<evidence type="ECO:0000313" key="3">
    <source>
        <dbReference type="EMBL" id="MBY0098750.1"/>
    </source>
</evidence>
<evidence type="ECO:0000313" key="4">
    <source>
        <dbReference type="Proteomes" id="UP000769780"/>
    </source>
</evidence>
<keyword evidence="2" id="KW-0175">Coiled coil</keyword>
<evidence type="ECO:0000256" key="2">
    <source>
        <dbReference type="SAM" id="Coils"/>
    </source>
</evidence>
<protein>
    <recommendedName>
        <fullName evidence="5">Beta-hexosaminidase bacterial type N-terminal domain-containing protein</fullName>
    </recommendedName>
</protein>